<keyword evidence="6" id="KW-0418">Kinase</keyword>
<dbReference type="AlphaFoldDB" id="A0A948TJ55"/>
<dbReference type="SUPFAM" id="SSF51261">
    <property type="entry name" value="Duplicated hybrid motif"/>
    <property type="match status" value="1"/>
</dbReference>
<dbReference type="PANTHER" id="PTHR45008:SF1">
    <property type="entry name" value="PTS SYSTEM GLUCOSE-SPECIFIC EIIA COMPONENT"/>
    <property type="match status" value="1"/>
</dbReference>
<reference evidence="8" key="1">
    <citation type="journal article" date="2021" name="PeerJ">
        <title>Extensive microbial diversity within the chicken gut microbiome revealed by metagenomics and culture.</title>
        <authorList>
            <person name="Gilroy R."/>
            <person name="Ravi A."/>
            <person name="Getino M."/>
            <person name="Pursley I."/>
            <person name="Horton D.L."/>
            <person name="Alikhan N.F."/>
            <person name="Baker D."/>
            <person name="Gharbi K."/>
            <person name="Hall N."/>
            <person name="Watson M."/>
            <person name="Adriaenssens E.M."/>
            <person name="Foster-Nyarko E."/>
            <person name="Jarju S."/>
            <person name="Secka A."/>
            <person name="Antonio M."/>
            <person name="Oren A."/>
            <person name="Chaudhuri R.R."/>
            <person name="La Ragione R."/>
            <person name="Hildebrand F."/>
            <person name="Pallen M.J."/>
        </authorList>
    </citation>
    <scope>NUCLEOTIDE SEQUENCE</scope>
    <source>
        <strain evidence="8">F6-6636</strain>
    </source>
</reference>
<accession>A0A948TJ55</accession>
<dbReference type="Gene3D" id="2.70.70.10">
    <property type="entry name" value="Glucose Permease (Domain IIA)"/>
    <property type="match status" value="1"/>
</dbReference>
<dbReference type="PROSITE" id="PS51093">
    <property type="entry name" value="PTS_EIIA_TYPE_1"/>
    <property type="match status" value="1"/>
</dbReference>
<dbReference type="Pfam" id="PF00358">
    <property type="entry name" value="PTS_EIIA_1"/>
    <property type="match status" value="1"/>
</dbReference>
<dbReference type="PANTHER" id="PTHR45008">
    <property type="entry name" value="PTS SYSTEM GLUCOSE-SPECIFIC EIIA COMPONENT"/>
    <property type="match status" value="1"/>
</dbReference>
<name>A0A948TJ55_9LACO</name>
<keyword evidence="4" id="KW-0808">Transferase</keyword>
<sequence length="165" mass="17554">MFEWLRDHKKELHDDQVYAPADGILKNIMAASDPVFAARAMGTGFIVKPANNQVYAPVSGIVSMITDTKHAISIKMANGLEVLVHMGINTVTLKGTPFVIDVKVGDFVKGGQVLAQMNLTAIAASGLDNTIIIAITNTDTNLEKLTLTKTGDVHAGEVIGNVIAK</sequence>
<reference evidence="8" key="2">
    <citation type="submission" date="2021-04" db="EMBL/GenBank/DDBJ databases">
        <authorList>
            <person name="Gilroy R."/>
        </authorList>
    </citation>
    <scope>NUCLEOTIDE SEQUENCE</scope>
    <source>
        <strain evidence="8">F6-6636</strain>
    </source>
</reference>
<comment type="caution">
    <text evidence="8">The sequence shown here is derived from an EMBL/GenBank/DDBJ whole genome shotgun (WGS) entry which is preliminary data.</text>
</comment>
<evidence type="ECO:0000313" key="9">
    <source>
        <dbReference type="Proteomes" id="UP000777303"/>
    </source>
</evidence>
<dbReference type="InterPro" id="IPR050890">
    <property type="entry name" value="PTS_EIIA_component"/>
</dbReference>
<evidence type="ECO:0000256" key="5">
    <source>
        <dbReference type="ARBA" id="ARBA00022683"/>
    </source>
</evidence>
<keyword evidence="5" id="KW-0598">Phosphotransferase system</keyword>
<keyword evidence="3 8" id="KW-0762">Sugar transport</keyword>
<organism evidence="8 9">
    <name type="scientific">Candidatus Paralactobacillus gallistercoris</name>
    <dbReference type="NCBI Taxonomy" id="2838724"/>
    <lineage>
        <taxon>Bacteria</taxon>
        <taxon>Bacillati</taxon>
        <taxon>Bacillota</taxon>
        <taxon>Bacilli</taxon>
        <taxon>Lactobacillales</taxon>
        <taxon>Lactobacillaceae</taxon>
        <taxon>Lactobacillus</taxon>
    </lineage>
</organism>
<dbReference type="GO" id="GO:0016301">
    <property type="term" value="F:kinase activity"/>
    <property type="evidence" value="ECO:0007669"/>
    <property type="project" value="UniProtKB-KW"/>
</dbReference>
<dbReference type="Proteomes" id="UP000777303">
    <property type="component" value="Unassembled WGS sequence"/>
</dbReference>
<evidence type="ECO:0000256" key="2">
    <source>
        <dbReference type="ARBA" id="ARBA00022448"/>
    </source>
</evidence>
<protein>
    <submittedName>
        <fullName evidence="8">PTS glucose transporter subunit IIA</fullName>
    </submittedName>
</protein>
<evidence type="ECO:0000259" key="7">
    <source>
        <dbReference type="PROSITE" id="PS51093"/>
    </source>
</evidence>
<evidence type="ECO:0000256" key="3">
    <source>
        <dbReference type="ARBA" id="ARBA00022597"/>
    </source>
</evidence>
<comment type="subcellular location">
    <subcellularLocation>
        <location evidence="1">Cytoplasm</location>
    </subcellularLocation>
</comment>
<keyword evidence="2" id="KW-0813">Transport</keyword>
<evidence type="ECO:0000256" key="1">
    <source>
        <dbReference type="ARBA" id="ARBA00004496"/>
    </source>
</evidence>
<proteinExistence type="predicted"/>
<evidence type="ECO:0000313" key="8">
    <source>
        <dbReference type="EMBL" id="MBU3851426.1"/>
    </source>
</evidence>
<dbReference type="PROSITE" id="PS00371">
    <property type="entry name" value="PTS_EIIA_TYPE_1_HIS"/>
    <property type="match status" value="1"/>
</dbReference>
<gene>
    <name evidence="8" type="ORF">H9901_01835</name>
</gene>
<dbReference type="GO" id="GO:0009401">
    <property type="term" value="P:phosphoenolpyruvate-dependent sugar phosphotransferase system"/>
    <property type="evidence" value="ECO:0007669"/>
    <property type="project" value="UniProtKB-KW"/>
</dbReference>
<feature type="domain" description="PTS EIIA type-1" evidence="7">
    <location>
        <begin position="33"/>
        <end position="137"/>
    </location>
</feature>
<dbReference type="InterPro" id="IPR001127">
    <property type="entry name" value="PTS_EIIA_1_perm"/>
</dbReference>
<dbReference type="EMBL" id="JAHLFS010000024">
    <property type="protein sequence ID" value="MBU3851426.1"/>
    <property type="molecule type" value="Genomic_DNA"/>
</dbReference>
<dbReference type="NCBIfam" id="TIGR00830">
    <property type="entry name" value="PTBA"/>
    <property type="match status" value="1"/>
</dbReference>
<dbReference type="InterPro" id="IPR011055">
    <property type="entry name" value="Dup_hybrid_motif"/>
</dbReference>
<evidence type="ECO:0000256" key="6">
    <source>
        <dbReference type="ARBA" id="ARBA00022777"/>
    </source>
</evidence>
<evidence type="ECO:0000256" key="4">
    <source>
        <dbReference type="ARBA" id="ARBA00022679"/>
    </source>
</evidence>
<dbReference type="GO" id="GO:0005737">
    <property type="term" value="C:cytoplasm"/>
    <property type="evidence" value="ECO:0007669"/>
    <property type="project" value="UniProtKB-SubCell"/>
</dbReference>